<evidence type="ECO:0000313" key="3">
    <source>
        <dbReference type="EMBL" id="EOR97229.1"/>
    </source>
</evidence>
<keyword evidence="1" id="KW-0732">Signal</keyword>
<dbReference type="RefSeq" id="WP_016269829.1">
    <property type="nucleotide sequence ID" value="NZ_KE159462.1"/>
</dbReference>
<dbReference type="PROSITE" id="PS51257">
    <property type="entry name" value="PROKAR_LIPOPROTEIN"/>
    <property type="match status" value="1"/>
</dbReference>
<proteinExistence type="predicted"/>
<dbReference type="AlphaFoldDB" id="R9H7V6"/>
<evidence type="ECO:0000313" key="4">
    <source>
        <dbReference type="Proteomes" id="UP000014207"/>
    </source>
</evidence>
<name>R9H7V6_BACT4</name>
<reference evidence="3 4" key="1">
    <citation type="submission" date="2013-04" db="EMBL/GenBank/DDBJ databases">
        <title>The Genome Sequence of Bacteroides thetaiotaomicron dnLKV9.</title>
        <authorList>
            <consortium name="The Broad Institute Genomics Platform"/>
            <consortium name="The Broad Institute Genome Sequencing Center for Infectious Disease"/>
            <person name="Earl A."/>
            <person name="Xavier R."/>
            <person name="Kuhn K."/>
            <person name="Stappenbeck T."/>
            <person name="Walker B."/>
            <person name="Young S."/>
            <person name="Zeng Q."/>
            <person name="Gargeya S."/>
            <person name="Fitzgerald M."/>
            <person name="Haas B."/>
            <person name="Abouelleil A."/>
            <person name="Allen A.W."/>
            <person name="Alvarado L."/>
            <person name="Arachchi H.M."/>
            <person name="Berlin A.M."/>
            <person name="Chapman S.B."/>
            <person name="Gainer-Dewar J."/>
            <person name="Goldberg J."/>
            <person name="Griggs A."/>
            <person name="Gujja S."/>
            <person name="Hansen M."/>
            <person name="Howarth C."/>
            <person name="Imamovic A."/>
            <person name="Ireland A."/>
            <person name="Larimer J."/>
            <person name="McCowan C."/>
            <person name="Murphy C."/>
            <person name="Pearson M."/>
            <person name="Poon T.W."/>
            <person name="Priest M."/>
            <person name="Roberts A."/>
            <person name="Saif S."/>
            <person name="Shea T."/>
            <person name="Sisk P."/>
            <person name="Sykes S."/>
            <person name="Wortman J."/>
            <person name="Nusbaum C."/>
            <person name="Birren B."/>
        </authorList>
    </citation>
    <scope>NUCLEOTIDE SEQUENCE [LARGE SCALE GENOMIC DNA]</scope>
    <source>
        <strain evidence="4">dnLKV9</strain>
    </source>
</reference>
<dbReference type="InterPro" id="IPR038653">
    <property type="entry name" value="Put_CMD_sf"/>
</dbReference>
<dbReference type="Gene3D" id="2.60.40.2340">
    <property type="match status" value="1"/>
</dbReference>
<evidence type="ECO:0000256" key="1">
    <source>
        <dbReference type="SAM" id="SignalP"/>
    </source>
</evidence>
<dbReference type="Gene3D" id="2.60.120.890">
    <property type="entry name" value="BT2081, beta-jelly-roll domain"/>
    <property type="match status" value="1"/>
</dbReference>
<sequence>MKIKTLIACFILACATTSCIQDEALNSEAAIDACTGDDVQQATIDSENFTIQLYVSKAADPTKVNIDFLLPAGATIAPTIPQKGDNVATALYNFKNENPRKFKVTSEDKAFESTYEITLWQTEMPNTYHFERLSSENPFHVFYEQDNSEGTDGEYVIRRMEWASGNPGYNLTAMAKNPNEYPTVQVGGGYYSEKCLKLETKSTGSFGAMVGMHLAAGNLFIGSFDKNNALNDVMGSTHFGFPFFYYPVRLEGWYKYKAGTQFSVGGEIVSGRQDHCDIYGVLYETDDNVSFLDGSNSLTSPNIVMLARKAAGTYWPEVDSWTPFTLDFELLSGKTIDPDKLQQGKYKLAIVFSSSVDGAKFEGAVGSTLYIDEVKLTSSEQQQ</sequence>
<dbReference type="PATRIC" id="fig|1235785.3.peg.4713"/>
<dbReference type="HOGENOM" id="CLU_058034_0_0_10"/>
<organism evidence="3 4">
    <name type="scientific">Bacteroides thetaiotaomicron dnLKV9</name>
    <dbReference type="NCBI Taxonomy" id="1235785"/>
    <lineage>
        <taxon>Bacteria</taxon>
        <taxon>Pseudomonadati</taxon>
        <taxon>Bacteroidota</taxon>
        <taxon>Bacteroidia</taxon>
        <taxon>Bacteroidales</taxon>
        <taxon>Bacteroidaceae</taxon>
        <taxon>Bacteroides</taxon>
    </lineage>
</organism>
<dbReference type="EMBL" id="ASSM01000018">
    <property type="protein sequence ID" value="EOR97229.1"/>
    <property type="molecule type" value="Genomic_DNA"/>
</dbReference>
<comment type="caution">
    <text evidence="3">The sequence shown here is derived from an EMBL/GenBank/DDBJ whole genome shotgun (WGS) entry which is preliminary data.</text>
</comment>
<evidence type="ECO:0000259" key="2">
    <source>
        <dbReference type="Pfam" id="PF13201"/>
    </source>
</evidence>
<protein>
    <recommendedName>
        <fullName evidence="2">Putative carbohydrate metabolism domain-containing protein</fullName>
    </recommendedName>
</protein>
<dbReference type="Pfam" id="PF13201">
    <property type="entry name" value="PCMD"/>
    <property type="match status" value="1"/>
</dbReference>
<gene>
    <name evidence="3" type="ORF">C799_04684</name>
</gene>
<dbReference type="InterPro" id="IPR025112">
    <property type="entry name" value="PCMD"/>
</dbReference>
<dbReference type="Proteomes" id="UP000014207">
    <property type="component" value="Unassembled WGS sequence"/>
</dbReference>
<feature type="chain" id="PRO_5004482343" description="Putative carbohydrate metabolism domain-containing protein" evidence="1">
    <location>
        <begin position="21"/>
        <end position="383"/>
    </location>
</feature>
<feature type="signal peptide" evidence="1">
    <location>
        <begin position="1"/>
        <end position="20"/>
    </location>
</feature>
<feature type="domain" description="Putative carbohydrate metabolism" evidence="2">
    <location>
        <begin position="129"/>
        <end position="376"/>
    </location>
</feature>
<accession>R9H7V6</accession>